<dbReference type="AlphaFoldDB" id="A0A0R3PW43"/>
<gene>
    <name evidence="2" type="ORF">ACOC_LOCUS10321</name>
</gene>
<evidence type="ECO:0000313" key="3">
    <source>
        <dbReference type="Proteomes" id="UP000267027"/>
    </source>
</evidence>
<evidence type="ECO:0000313" key="4">
    <source>
        <dbReference type="WBParaSite" id="ACOC_0001032001-mRNA-1"/>
    </source>
</evidence>
<evidence type="ECO:0000313" key="2">
    <source>
        <dbReference type="EMBL" id="VDM61906.1"/>
    </source>
</evidence>
<dbReference type="WBParaSite" id="ACOC_0001032001-mRNA-1">
    <property type="protein sequence ID" value="ACOC_0001032001-mRNA-1"/>
    <property type="gene ID" value="ACOC_0001032001"/>
</dbReference>
<feature type="region of interest" description="Disordered" evidence="1">
    <location>
        <begin position="1"/>
        <end position="22"/>
    </location>
</feature>
<accession>A0A0R3PW43</accession>
<dbReference type="Proteomes" id="UP000267027">
    <property type="component" value="Unassembled WGS sequence"/>
</dbReference>
<name>A0A0R3PW43_ANGCS</name>
<sequence length="73" mass="7911">MLGGCMVAGDGQLETTGGNGYARDYDETIRFRDRPTSPPGPLMLEKFTRTSRKHTAITHSCNAAGHLPLSSME</sequence>
<evidence type="ECO:0000256" key="1">
    <source>
        <dbReference type="SAM" id="MobiDB-lite"/>
    </source>
</evidence>
<keyword evidence="3" id="KW-1185">Reference proteome</keyword>
<proteinExistence type="predicted"/>
<reference evidence="4" key="1">
    <citation type="submission" date="2017-02" db="UniProtKB">
        <authorList>
            <consortium name="WormBaseParasite"/>
        </authorList>
    </citation>
    <scope>IDENTIFICATION</scope>
</reference>
<reference evidence="2 3" key="2">
    <citation type="submission" date="2018-11" db="EMBL/GenBank/DDBJ databases">
        <authorList>
            <consortium name="Pathogen Informatics"/>
        </authorList>
    </citation>
    <scope>NUCLEOTIDE SEQUENCE [LARGE SCALE GENOMIC DNA]</scope>
    <source>
        <strain evidence="2 3">Costa Rica</strain>
    </source>
</reference>
<protein>
    <submittedName>
        <fullName evidence="2 4">Uncharacterized protein</fullName>
    </submittedName>
</protein>
<organism evidence="4">
    <name type="scientific">Angiostrongylus costaricensis</name>
    <name type="common">Nematode worm</name>
    <dbReference type="NCBI Taxonomy" id="334426"/>
    <lineage>
        <taxon>Eukaryota</taxon>
        <taxon>Metazoa</taxon>
        <taxon>Ecdysozoa</taxon>
        <taxon>Nematoda</taxon>
        <taxon>Chromadorea</taxon>
        <taxon>Rhabditida</taxon>
        <taxon>Rhabditina</taxon>
        <taxon>Rhabditomorpha</taxon>
        <taxon>Strongyloidea</taxon>
        <taxon>Metastrongylidae</taxon>
        <taxon>Angiostrongylus</taxon>
    </lineage>
</organism>
<dbReference type="EMBL" id="UYYA01004448">
    <property type="protein sequence ID" value="VDM61906.1"/>
    <property type="molecule type" value="Genomic_DNA"/>
</dbReference>